<evidence type="ECO:0000256" key="1">
    <source>
        <dbReference type="SAM" id="Phobius"/>
    </source>
</evidence>
<feature type="transmembrane region" description="Helical" evidence="1">
    <location>
        <begin position="105"/>
        <end position="128"/>
    </location>
</feature>
<keyword evidence="3" id="KW-1185">Reference proteome</keyword>
<reference evidence="2 3" key="1">
    <citation type="journal article" date="2018" name="Mol. Biol. Evol.">
        <title>Broad Genomic Sampling Reveals a Smut Pathogenic Ancestry of the Fungal Clade Ustilaginomycotina.</title>
        <authorList>
            <person name="Kijpornyongpan T."/>
            <person name="Mondo S.J."/>
            <person name="Barry K."/>
            <person name="Sandor L."/>
            <person name="Lee J."/>
            <person name="Lipzen A."/>
            <person name="Pangilinan J."/>
            <person name="LaButti K."/>
            <person name="Hainaut M."/>
            <person name="Henrissat B."/>
            <person name="Grigoriev I.V."/>
            <person name="Spatafora J.W."/>
            <person name="Aime M.C."/>
        </authorList>
    </citation>
    <scope>NUCLEOTIDE SEQUENCE [LARGE SCALE GENOMIC DNA]</scope>
    <source>
        <strain evidence="2 3">MCA 5214</strain>
    </source>
</reference>
<sequence length="167" mass="17560">MSAPIVAVPRAPPAVPVAAASNLSASSITTTTTTLPLLALKSALVLVQQTRLALLYTLPVLCSVIATALTLYAVTVFYSSQSQDGMSANSAKSKQHRRRPSLSRAIVHLVGLGALSVYLAGWYALYWVMVTAKAGGLYEVTSFLCAYFTGGAHMVLGVQAFVTLTSH</sequence>
<keyword evidence="1" id="KW-1133">Transmembrane helix</keyword>
<keyword evidence="1" id="KW-0472">Membrane</keyword>
<dbReference type="RefSeq" id="XP_025359104.1">
    <property type="nucleotide sequence ID" value="XM_025508600.1"/>
</dbReference>
<name>A0A316UGV6_9BASI</name>
<organism evidence="2 3">
    <name type="scientific">Jaminaea rosea</name>
    <dbReference type="NCBI Taxonomy" id="1569628"/>
    <lineage>
        <taxon>Eukaryota</taxon>
        <taxon>Fungi</taxon>
        <taxon>Dikarya</taxon>
        <taxon>Basidiomycota</taxon>
        <taxon>Ustilaginomycotina</taxon>
        <taxon>Exobasidiomycetes</taxon>
        <taxon>Microstromatales</taxon>
        <taxon>Microstromatales incertae sedis</taxon>
        <taxon>Jaminaea</taxon>
    </lineage>
</organism>
<feature type="transmembrane region" description="Helical" evidence="1">
    <location>
        <begin position="140"/>
        <end position="164"/>
    </location>
</feature>
<gene>
    <name evidence="2" type="ORF">BDZ90DRAFT_263333</name>
</gene>
<dbReference type="EMBL" id="KZ819681">
    <property type="protein sequence ID" value="PWN24492.1"/>
    <property type="molecule type" value="Genomic_DNA"/>
</dbReference>
<dbReference type="Proteomes" id="UP000245884">
    <property type="component" value="Unassembled WGS sequence"/>
</dbReference>
<protein>
    <submittedName>
        <fullName evidence="2">Uncharacterized protein</fullName>
    </submittedName>
</protein>
<keyword evidence="1" id="KW-0812">Transmembrane</keyword>
<accession>A0A316UGV6</accession>
<evidence type="ECO:0000313" key="3">
    <source>
        <dbReference type="Proteomes" id="UP000245884"/>
    </source>
</evidence>
<proteinExistence type="predicted"/>
<feature type="transmembrane region" description="Helical" evidence="1">
    <location>
        <begin position="53"/>
        <end position="78"/>
    </location>
</feature>
<evidence type="ECO:0000313" key="2">
    <source>
        <dbReference type="EMBL" id="PWN24492.1"/>
    </source>
</evidence>
<dbReference type="AlphaFoldDB" id="A0A316UGV6"/>
<dbReference type="GeneID" id="37030423"/>